<dbReference type="AlphaFoldDB" id="A0A166C1Z1"/>
<proteinExistence type="predicted"/>
<dbReference type="PATRIC" id="fig|66851.6.peg.1946"/>
<reference evidence="2" key="1">
    <citation type="journal article" date="2016" name="Genome Announc.">
        <title>Draft Genome Sequences of Methanobrevibacter curvatus DSM11111, Methanobrevibacter cuticularis DSM11139, Methanobrevibacter filiformis DSM11501, and Methanobrevibacter oralis DSM7256.</title>
        <authorList>
            <person name="Poehlein A."/>
            <person name="Seedorf H."/>
        </authorList>
    </citation>
    <scope>NUCLEOTIDE SEQUENCE [LARGE SCALE GENOMIC DNA]</scope>
    <source>
        <strain evidence="2">DSM 7256 / JCM 30027 / ZR</strain>
    </source>
</reference>
<organism evidence="1 2">
    <name type="scientific">Methanobrevibacter oralis</name>
    <dbReference type="NCBI Taxonomy" id="66851"/>
    <lineage>
        <taxon>Archaea</taxon>
        <taxon>Methanobacteriati</taxon>
        <taxon>Methanobacteriota</taxon>
        <taxon>Methanomada group</taxon>
        <taxon>Methanobacteria</taxon>
        <taxon>Methanobacteriales</taxon>
        <taxon>Methanobacteriaceae</taxon>
        <taxon>Methanobrevibacter</taxon>
    </lineage>
</organism>
<keyword evidence="2" id="KW-1185">Reference proteome</keyword>
<sequence length="106" mass="11878">MNNKYLFVSLFFLLLLSLSCVSAANDVNSNCTNYTMDCDIKTPEGNIKEFNNEYSLNEDYSGNFNVFNSLKENISSNNMGSSANIKTTIKVNDFAKFYSESGTLYA</sequence>
<name>A0A166C1Z1_METOA</name>
<dbReference type="Proteomes" id="UP000077428">
    <property type="component" value="Unassembled WGS sequence"/>
</dbReference>
<evidence type="ECO:0000313" key="2">
    <source>
        <dbReference type="Proteomes" id="UP000077428"/>
    </source>
</evidence>
<evidence type="ECO:0000313" key="1">
    <source>
        <dbReference type="EMBL" id="KZX10707.1"/>
    </source>
</evidence>
<dbReference type="RefSeq" id="WP_042694243.1">
    <property type="nucleotide sequence ID" value="NZ_CABMAB010000034.1"/>
</dbReference>
<comment type="caution">
    <text evidence="1">The sequence shown here is derived from an EMBL/GenBank/DDBJ whole genome shotgun (WGS) entry which is preliminary data.</text>
</comment>
<gene>
    <name evidence="1" type="ORF">MBORA_17870</name>
</gene>
<dbReference type="EMBL" id="LWMU01000106">
    <property type="protein sequence ID" value="KZX10707.1"/>
    <property type="molecule type" value="Genomic_DNA"/>
</dbReference>
<accession>A0A166C1Z1</accession>
<dbReference type="PROSITE" id="PS51257">
    <property type="entry name" value="PROKAR_LIPOPROTEIN"/>
    <property type="match status" value="1"/>
</dbReference>
<protein>
    <submittedName>
        <fullName evidence="1">Uncharacterized protein</fullName>
    </submittedName>
</protein>